<sequence length="508" mass="54749">MAPGDPNPRRKRGRQPAASRAVSDATGLDENAAAQAASDARPRKRRKPQQEAEVEVEAEQTQPEATKRSRRQRGAPAASPEGAGPSKQGPANRRGQRNRQTEEQPRRSAQEQRQPATQESPEPIREAAKKRGKAKAAGPEKAAASSKPRRGRALAEVSVSKVQNQSSPPPRDQEQPPKQRRSRASDDAGSTQESSTSAPTTQPSKSASKKGSSTEDATNNINNNNNDDNDNDTPDAYRPFPMLTTLTRHIPRATIASKWTPLDGPSVEAISSILADCALPVLHRLRDRDARYAQAQSILNTFSARLRSKLVKGMPFPPPSLPAAGGRKGKPEKGGSHAAEFDYEQAVATIAGLERALDPLLHSVALLEAEKEREEKALERDYAALRKLEGNARAQARGWREGGGKGREHVLAAGIGGGAGRDKGDAGRADLGLEIVTKGEREVGVFRDLQEDELLALSQQISNHMESMQNNLGQIDGILPAIAKSRAALQGTLCEHLDPEQYEQVVLG</sequence>
<name>A0ABR4D5X7_9PEZI</name>
<dbReference type="Proteomes" id="UP001600064">
    <property type="component" value="Unassembled WGS sequence"/>
</dbReference>
<evidence type="ECO:0000256" key="1">
    <source>
        <dbReference type="SAM" id="MobiDB-lite"/>
    </source>
</evidence>
<feature type="compositionally biased region" description="Basic and acidic residues" evidence="1">
    <location>
        <begin position="99"/>
        <end position="110"/>
    </location>
</feature>
<comment type="caution">
    <text evidence="2">The sequence shown here is derived from an EMBL/GenBank/DDBJ whole genome shotgun (WGS) entry which is preliminary data.</text>
</comment>
<keyword evidence="3" id="KW-1185">Reference proteome</keyword>
<organism evidence="2 3">
    <name type="scientific">Remersonia thermophila</name>
    <dbReference type="NCBI Taxonomy" id="72144"/>
    <lineage>
        <taxon>Eukaryota</taxon>
        <taxon>Fungi</taxon>
        <taxon>Dikarya</taxon>
        <taxon>Ascomycota</taxon>
        <taxon>Pezizomycotina</taxon>
        <taxon>Sordariomycetes</taxon>
        <taxon>Sordariomycetidae</taxon>
        <taxon>Sordariales</taxon>
        <taxon>Sordariales incertae sedis</taxon>
        <taxon>Remersonia</taxon>
    </lineage>
</organism>
<dbReference type="InterPro" id="IPR025212">
    <property type="entry name" value="CAD_CENP-Q"/>
</dbReference>
<feature type="compositionally biased region" description="Low complexity" evidence="1">
    <location>
        <begin position="135"/>
        <end position="146"/>
    </location>
</feature>
<evidence type="ECO:0000313" key="2">
    <source>
        <dbReference type="EMBL" id="KAL2265738.1"/>
    </source>
</evidence>
<dbReference type="GeneID" id="98128237"/>
<proteinExistence type="predicted"/>
<dbReference type="Pfam" id="PF13094">
    <property type="entry name" value="CENP-Q"/>
    <property type="match status" value="1"/>
</dbReference>
<feature type="region of interest" description="Disordered" evidence="1">
    <location>
        <begin position="1"/>
        <end position="240"/>
    </location>
</feature>
<protein>
    <submittedName>
        <fullName evidence="2">Uncharacterized protein</fullName>
    </submittedName>
</protein>
<feature type="compositionally biased region" description="Low complexity" evidence="1">
    <location>
        <begin position="74"/>
        <end position="86"/>
    </location>
</feature>
<evidence type="ECO:0000313" key="3">
    <source>
        <dbReference type="Proteomes" id="UP001600064"/>
    </source>
</evidence>
<dbReference type="RefSeq" id="XP_070864465.1">
    <property type="nucleotide sequence ID" value="XM_071013593.1"/>
</dbReference>
<gene>
    <name evidence="2" type="ORF">VTJ83DRAFT_6838</name>
</gene>
<reference evidence="2 3" key="1">
    <citation type="journal article" date="2024" name="Commun. Biol.">
        <title>Comparative genomic analysis of thermophilic fungi reveals convergent evolutionary adaptations and gene losses.</title>
        <authorList>
            <person name="Steindorff A.S."/>
            <person name="Aguilar-Pontes M.V."/>
            <person name="Robinson A.J."/>
            <person name="Andreopoulos B."/>
            <person name="LaButti K."/>
            <person name="Kuo A."/>
            <person name="Mondo S."/>
            <person name="Riley R."/>
            <person name="Otillar R."/>
            <person name="Haridas S."/>
            <person name="Lipzen A."/>
            <person name="Grimwood J."/>
            <person name="Schmutz J."/>
            <person name="Clum A."/>
            <person name="Reid I.D."/>
            <person name="Moisan M.C."/>
            <person name="Butler G."/>
            <person name="Nguyen T.T.M."/>
            <person name="Dewar K."/>
            <person name="Conant G."/>
            <person name="Drula E."/>
            <person name="Henrissat B."/>
            <person name="Hansel C."/>
            <person name="Singer S."/>
            <person name="Hutchinson M.I."/>
            <person name="de Vries R.P."/>
            <person name="Natvig D.O."/>
            <person name="Powell A.J."/>
            <person name="Tsang A."/>
            <person name="Grigoriev I.V."/>
        </authorList>
    </citation>
    <scope>NUCLEOTIDE SEQUENCE [LARGE SCALE GENOMIC DNA]</scope>
    <source>
        <strain evidence="2 3">ATCC 22073</strain>
    </source>
</reference>
<feature type="region of interest" description="Disordered" evidence="1">
    <location>
        <begin position="315"/>
        <end position="337"/>
    </location>
</feature>
<feature type="compositionally biased region" description="Polar residues" evidence="1">
    <location>
        <begin position="111"/>
        <end position="120"/>
    </location>
</feature>
<feature type="compositionally biased region" description="Polar residues" evidence="1">
    <location>
        <begin position="188"/>
        <end position="218"/>
    </location>
</feature>
<dbReference type="EMBL" id="JAZGUE010000006">
    <property type="protein sequence ID" value="KAL2265738.1"/>
    <property type="molecule type" value="Genomic_DNA"/>
</dbReference>
<accession>A0ABR4D5X7</accession>